<organism evidence="3 4">
    <name type="scientific">Chitinophaga varians</name>
    <dbReference type="NCBI Taxonomy" id="2202339"/>
    <lineage>
        <taxon>Bacteria</taxon>
        <taxon>Pseudomonadati</taxon>
        <taxon>Bacteroidota</taxon>
        <taxon>Chitinophagia</taxon>
        <taxon>Chitinophagales</taxon>
        <taxon>Chitinophagaceae</taxon>
        <taxon>Chitinophaga</taxon>
    </lineage>
</organism>
<gene>
    <name evidence="3" type="ORF">HGH92_03495</name>
</gene>
<evidence type="ECO:0000313" key="4">
    <source>
        <dbReference type="Proteomes" id="UP000570474"/>
    </source>
</evidence>
<keyword evidence="2" id="KW-0732">Signal</keyword>
<sequence>MKKLSFLALLIISVLAFSRPLEAQVRLNVNVNIGNQPVWGPVGYDYAQYYYFPDIDVYYDIPRRQYVYLNGNSWRFSPTLPTRYHFDVYRGYKVVINDAQPWLHPDVYRGRYARYKGPGWYGKQDIIRDSRDSKYYVVKGHPMYGKGNNGNGNGNGWKNDDERGRDNGNGNGNGNRGRGNGNGHGRGHD</sequence>
<feature type="chain" id="PRO_5032441189" evidence="2">
    <location>
        <begin position="24"/>
        <end position="189"/>
    </location>
</feature>
<feature type="region of interest" description="Disordered" evidence="1">
    <location>
        <begin position="142"/>
        <end position="189"/>
    </location>
</feature>
<evidence type="ECO:0000256" key="2">
    <source>
        <dbReference type="SAM" id="SignalP"/>
    </source>
</evidence>
<dbReference type="AlphaFoldDB" id="A0A847RVJ4"/>
<comment type="caution">
    <text evidence="3">The sequence shown here is derived from an EMBL/GenBank/DDBJ whole genome shotgun (WGS) entry which is preliminary data.</text>
</comment>
<evidence type="ECO:0000313" key="3">
    <source>
        <dbReference type="EMBL" id="NLR63361.1"/>
    </source>
</evidence>
<keyword evidence="4" id="KW-1185">Reference proteome</keyword>
<feature type="compositionally biased region" description="Gly residues" evidence="1">
    <location>
        <begin position="167"/>
        <end position="189"/>
    </location>
</feature>
<name>A0A847RVJ4_9BACT</name>
<evidence type="ECO:0000256" key="1">
    <source>
        <dbReference type="SAM" id="MobiDB-lite"/>
    </source>
</evidence>
<reference evidence="3 4" key="1">
    <citation type="submission" date="2020-04" db="EMBL/GenBank/DDBJ databases">
        <authorList>
            <person name="Yin C."/>
        </authorList>
    </citation>
    <scope>NUCLEOTIDE SEQUENCE [LARGE SCALE GENOMIC DNA]</scope>
    <source>
        <strain evidence="3 4">Ae27</strain>
    </source>
</reference>
<dbReference type="RefSeq" id="WP_168869363.1">
    <property type="nucleotide sequence ID" value="NZ_JABAIA010000001.1"/>
</dbReference>
<accession>A0A847RVJ4</accession>
<protein>
    <submittedName>
        <fullName evidence="3">Uncharacterized protein</fullName>
    </submittedName>
</protein>
<dbReference type="Proteomes" id="UP000570474">
    <property type="component" value="Unassembled WGS sequence"/>
</dbReference>
<proteinExistence type="predicted"/>
<dbReference type="EMBL" id="JABAIA010000001">
    <property type="protein sequence ID" value="NLR63361.1"/>
    <property type="molecule type" value="Genomic_DNA"/>
</dbReference>
<feature type="signal peptide" evidence="2">
    <location>
        <begin position="1"/>
        <end position="23"/>
    </location>
</feature>